<proteinExistence type="inferred from homology"/>
<dbReference type="InterPro" id="IPR036220">
    <property type="entry name" value="UDP-Glc/GDP-Man_DH_C_sf"/>
</dbReference>
<evidence type="ECO:0000256" key="6">
    <source>
        <dbReference type="ARBA" id="ARBA00049130"/>
    </source>
</evidence>
<dbReference type="Pfam" id="PF03720">
    <property type="entry name" value="UDPG_MGDP_dh_C"/>
    <property type="match status" value="1"/>
</dbReference>
<dbReference type="Gene3D" id="3.40.50.720">
    <property type="entry name" value="NAD(P)-binding Rossmann-like Domain"/>
    <property type="match status" value="2"/>
</dbReference>
<dbReference type="InterPro" id="IPR001732">
    <property type="entry name" value="UDP-Glc/GDP-Man_DH_N"/>
</dbReference>
<dbReference type="Proteomes" id="UP001597139">
    <property type="component" value="Unassembled WGS sequence"/>
</dbReference>
<comment type="similarity">
    <text evidence="7">Belongs to the UDP-glucose/GDP-mannose dehydrogenase family.</text>
</comment>
<dbReference type="PIRSF" id="PIRSF000124">
    <property type="entry name" value="UDPglc_GDPman_dh"/>
    <property type="match status" value="1"/>
</dbReference>
<reference evidence="9 10" key="1">
    <citation type="journal article" date="2019" name="Int. J. Syst. Evol. Microbiol.">
        <title>The Global Catalogue of Microorganisms (GCM) 10K type strain sequencing project: providing services to taxonomists for standard genome sequencing and annotation.</title>
        <authorList>
            <consortium name="The Broad Institute Genomics Platform"/>
            <consortium name="The Broad Institute Genome Sequencing Center for Infectious Disease"/>
            <person name="Wu L."/>
            <person name="Ma J."/>
        </authorList>
    </citation>
    <scope>NUCLEOTIDE SEQUENCE [LARGE SCALE GENOMIC DNA]</scope>
    <source>
        <strain evidence="9 10">CGMCC 1.12859</strain>
    </source>
</reference>
<sequence length="471" mass="48797">MTASLYDSLLEPDAQRTQFGAGEIPVAVYGLGKMGLPLASVYAEHTGNVTGVDIDETVVERINVGDCHVQGEPGLPALVESLVADGSLTATTDAATAAADAVLHVVMVPTLIDDRNNPDLSAVKAAVDEIAAGLAPGDTVIFESTLPPRATTDVLRPRLAEESGLAGDCFGVAVCPERTSSGRALADIRGTHPKVVGGVDDESGRVAELVYGELVDNDIVRVADATTAEAVKVFEGLYRDVNIALANDLARLTGELGVDVRAAIDAANTQPYCDIHTPGPGVGGHCIPYYPYFVLNWLDGQPATLATARSVNDAMPRFVVDRVAEGLAVTRAASIADGGVSMADDRSDATPAPDEVLDGATVAVLGLTYRAGVEETRASPGIDICANLAARGASVLAADPLVDAEGLTATDVPAEELPDHAPDAVVLATAHEAFEALDWTALPPTVVVDGRDVLDLTGTDHRLYTVGRGWQ</sequence>
<dbReference type="Pfam" id="PF03721">
    <property type="entry name" value="UDPG_MGDP_dh_N"/>
    <property type="match status" value="1"/>
</dbReference>
<comment type="caution">
    <text evidence="9">The sequence shown here is derived from an EMBL/GenBank/DDBJ whole genome shotgun (WGS) entry which is preliminary data.</text>
</comment>
<keyword evidence="4" id="KW-0520">NAD</keyword>
<dbReference type="EC" id="1.1.1.336" evidence="1"/>
<dbReference type="EMBL" id="JBHUCZ010000012">
    <property type="protein sequence ID" value="MFD1568605.1"/>
    <property type="molecule type" value="Genomic_DNA"/>
</dbReference>
<evidence type="ECO:0000256" key="4">
    <source>
        <dbReference type="ARBA" id="ARBA00023027"/>
    </source>
</evidence>
<dbReference type="PIRSF" id="PIRSF500136">
    <property type="entry name" value="UDP_ManNAc_DH"/>
    <property type="match status" value="1"/>
</dbReference>
<evidence type="ECO:0000256" key="1">
    <source>
        <dbReference type="ARBA" id="ARBA00012935"/>
    </source>
</evidence>
<evidence type="ECO:0000256" key="7">
    <source>
        <dbReference type="PIRNR" id="PIRNR000124"/>
    </source>
</evidence>
<dbReference type="InterPro" id="IPR017476">
    <property type="entry name" value="UDP-Glc/GDP-Man"/>
</dbReference>
<dbReference type="InterPro" id="IPR014027">
    <property type="entry name" value="UDP-Glc/GDP-Man_DH_C"/>
</dbReference>
<gene>
    <name evidence="9" type="ORF">ACFSAU_14005</name>
</gene>
<evidence type="ECO:0000256" key="5">
    <source>
        <dbReference type="ARBA" id="ARBA00030172"/>
    </source>
</evidence>
<dbReference type="PANTHER" id="PTHR43491:SF5">
    <property type="entry name" value="UDP-N-ACETYL-D-MANNOSAMINE DEHYDROGENASE"/>
    <property type="match status" value="1"/>
</dbReference>
<dbReference type="SUPFAM" id="SSF51735">
    <property type="entry name" value="NAD(P)-binding Rossmann-fold domains"/>
    <property type="match status" value="1"/>
</dbReference>
<dbReference type="GO" id="GO:0089714">
    <property type="term" value="F:UDP-N-acetyl-D-mannosamine dehydrogenase activity"/>
    <property type="evidence" value="ECO:0007669"/>
    <property type="project" value="UniProtKB-EC"/>
</dbReference>
<dbReference type="NCBIfam" id="TIGR03026">
    <property type="entry name" value="NDP-sugDHase"/>
    <property type="match status" value="1"/>
</dbReference>
<organism evidence="9 10">
    <name type="scientific">Halolamina litorea</name>
    <dbReference type="NCBI Taxonomy" id="1515593"/>
    <lineage>
        <taxon>Archaea</taxon>
        <taxon>Methanobacteriati</taxon>
        <taxon>Methanobacteriota</taxon>
        <taxon>Stenosarchaea group</taxon>
        <taxon>Halobacteria</taxon>
        <taxon>Halobacteriales</taxon>
        <taxon>Haloferacaceae</taxon>
    </lineage>
</organism>
<accession>A0ABD6BVJ1</accession>
<dbReference type="InterPro" id="IPR008927">
    <property type="entry name" value="6-PGluconate_DH-like_C_sf"/>
</dbReference>
<evidence type="ECO:0000256" key="3">
    <source>
        <dbReference type="ARBA" id="ARBA00023002"/>
    </source>
</evidence>
<dbReference type="RefSeq" id="WP_267648103.1">
    <property type="nucleotide sequence ID" value="NZ_JANHGR010000003.1"/>
</dbReference>
<evidence type="ECO:0000259" key="8">
    <source>
        <dbReference type="SMART" id="SM00984"/>
    </source>
</evidence>
<dbReference type="AlphaFoldDB" id="A0ABD6BVJ1"/>
<keyword evidence="10" id="KW-1185">Reference proteome</keyword>
<evidence type="ECO:0000256" key="2">
    <source>
        <dbReference type="ARBA" id="ARBA00016796"/>
    </source>
</evidence>
<dbReference type="Pfam" id="PF00984">
    <property type="entry name" value="UDPG_MGDP_dh"/>
    <property type="match status" value="1"/>
</dbReference>
<keyword evidence="3" id="KW-0560">Oxidoreductase</keyword>
<dbReference type="InterPro" id="IPR036291">
    <property type="entry name" value="NAD(P)-bd_dom_sf"/>
</dbReference>
<protein>
    <recommendedName>
        <fullName evidence="2">UDP-N-acetyl-D-mannosamine dehydrogenase</fullName>
        <ecNumber evidence="1">1.1.1.336</ecNumber>
    </recommendedName>
    <alternativeName>
        <fullName evidence="5">UDP-ManNAc 6-dehydrogenase</fullName>
    </alternativeName>
</protein>
<evidence type="ECO:0000313" key="10">
    <source>
        <dbReference type="Proteomes" id="UP001597139"/>
    </source>
</evidence>
<dbReference type="SUPFAM" id="SSF48179">
    <property type="entry name" value="6-phosphogluconate dehydrogenase C-terminal domain-like"/>
    <property type="match status" value="1"/>
</dbReference>
<feature type="domain" description="UDP-glucose/GDP-mannose dehydrogenase C-terminal" evidence="8">
    <location>
        <begin position="363"/>
        <end position="456"/>
    </location>
</feature>
<comment type="catalytic activity">
    <reaction evidence="6">
        <text>UDP-N-acetyl-alpha-D-mannosamine + 2 NAD(+) + H2O = UDP-N-acetyl-alpha-D-mannosaminouronate + 2 NADH + 3 H(+)</text>
        <dbReference type="Rhea" id="RHEA:25780"/>
        <dbReference type="ChEBI" id="CHEBI:15377"/>
        <dbReference type="ChEBI" id="CHEBI:15378"/>
        <dbReference type="ChEBI" id="CHEBI:57540"/>
        <dbReference type="ChEBI" id="CHEBI:57945"/>
        <dbReference type="ChEBI" id="CHEBI:68623"/>
        <dbReference type="ChEBI" id="CHEBI:70731"/>
        <dbReference type="EC" id="1.1.1.336"/>
    </reaction>
</comment>
<evidence type="ECO:0000313" key="9">
    <source>
        <dbReference type="EMBL" id="MFD1568605.1"/>
    </source>
</evidence>
<dbReference type="InterPro" id="IPR014026">
    <property type="entry name" value="UDP-Glc/GDP-Man_DH_dimer"/>
</dbReference>
<dbReference type="PANTHER" id="PTHR43491">
    <property type="entry name" value="UDP-N-ACETYL-D-MANNOSAMINE DEHYDROGENASE"/>
    <property type="match status" value="1"/>
</dbReference>
<name>A0ABD6BVJ1_9EURY</name>
<dbReference type="SUPFAM" id="SSF52413">
    <property type="entry name" value="UDP-glucose/GDP-mannose dehydrogenase C-terminal domain"/>
    <property type="match status" value="1"/>
</dbReference>
<dbReference type="InterPro" id="IPR028359">
    <property type="entry name" value="UDP_ManNAc/GlcNAc_DH"/>
</dbReference>
<dbReference type="SMART" id="SM00984">
    <property type="entry name" value="UDPG_MGDP_dh_C"/>
    <property type="match status" value="1"/>
</dbReference>